<comment type="caution">
    <text evidence="13">The sequence shown here is derived from an EMBL/GenBank/DDBJ whole genome shotgun (WGS) entry which is preliminary data.</text>
</comment>
<comment type="pathway">
    <text evidence="1">Lipid metabolism; fatty acid biosynthesis.</text>
</comment>
<organism evidence="13">
    <name type="scientific">bioreactor metagenome</name>
    <dbReference type="NCBI Taxonomy" id="1076179"/>
    <lineage>
        <taxon>unclassified sequences</taxon>
        <taxon>metagenomes</taxon>
        <taxon>ecological metagenomes</taxon>
    </lineage>
</organism>
<evidence type="ECO:0000256" key="3">
    <source>
        <dbReference type="ARBA" id="ARBA00012333"/>
    </source>
</evidence>
<feature type="domain" description="Beta-ketoacyl-[acyl-carrier-protein] synthase III N-terminal" evidence="12">
    <location>
        <begin position="110"/>
        <end position="186"/>
    </location>
</feature>
<evidence type="ECO:0000256" key="7">
    <source>
        <dbReference type="ARBA" id="ARBA00022832"/>
    </source>
</evidence>
<evidence type="ECO:0000256" key="9">
    <source>
        <dbReference type="ARBA" id="ARBA00023160"/>
    </source>
</evidence>
<dbReference type="GO" id="GO:0033818">
    <property type="term" value="F:beta-ketoacyl-acyl-carrier-protein synthase III activity"/>
    <property type="evidence" value="ECO:0007669"/>
    <property type="project" value="UniProtKB-EC"/>
</dbReference>
<keyword evidence="8" id="KW-0443">Lipid metabolism</keyword>
<dbReference type="CDD" id="cd00830">
    <property type="entry name" value="KAS_III"/>
    <property type="match status" value="1"/>
</dbReference>
<keyword evidence="9" id="KW-0275">Fatty acid biosynthesis</keyword>
<dbReference type="InterPro" id="IPR013747">
    <property type="entry name" value="ACP_syn_III_C"/>
</dbReference>
<evidence type="ECO:0000256" key="10">
    <source>
        <dbReference type="ARBA" id="ARBA00023315"/>
    </source>
</evidence>
<dbReference type="NCBIfam" id="NF006829">
    <property type="entry name" value="PRK09352.1"/>
    <property type="match status" value="1"/>
</dbReference>
<feature type="domain" description="Beta-ketoacyl-[acyl-carrier-protein] synthase III C-terminal" evidence="11">
    <location>
        <begin position="227"/>
        <end position="315"/>
    </location>
</feature>
<name>A0A644YV26_9ZZZZ</name>
<proteinExistence type="inferred from homology"/>
<keyword evidence="4" id="KW-0963">Cytoplasm</keyword>
<dbReference type="InterPro" id="IPR013751">
    <property type="entry name" value="ACP_syn_III_N"/>
</dbReference>
<dbReference type="InterPro" id="IPR016039">
    <property type="entry name" value="Thiolase-like"/>
</dbReference>
<keyword evidence="6 13" id="KW-0808">Transferase</keyword>
<dbReference type="GO" id="GO:0006633">
    <property type="term" value="P:fatty acid biosynthetic process"/>
    <property type="evidence" value="ECO:0007669"/>
    <property type="project" value="UniProtKB-KW"/>
</dbReference>
<evidence type="ECO:0000256" key="4">
    <source>
        <dbReference type="ARBA" id="ARBA00022490"/>
    </source>
</evidence>
<keyword evidence="7" id="KW-0276">Fatty acid metabolism</keyword>
<comment type="similarity">
    <text evidence="2">Belongs to the thiolase-like superfamily. FabH family.</text>
</comment>
<reference evidence="13" key="1">
    <citation type="submission" date="2019-08" db="EMBL/GenBank/DDBJ databases">
        <authorList>
            <person name="Kucharzyk K."/>
            <person name="Murdoch R.W."/>
            <person name="Higgins S."/>
            <person name="Loffler F."/>
        </authorList>
    </citation>
    <scope>NUCLEOTIDE SEQUENCE</scope>
</reference>
<dbReference type="Pfam" id="PF08541">
    <property type="entry name" value="ACP_syn_III_C"/>
    <property type="match status" value="1"/>
</dbReference>
<evidence type="ECO:0000313" key="13">
    <source>
        <dbReference type="EMBL" id="MPM32445.1"/>
    </source>
</evidence>
<evidence type="ECO:0000256" key="8">
    <source>
        <dbReference type="ARBA" id="ARBA00023098"/>
    </source>
</evidence>
<evidence type="ECO:0000259" key="11">
    <source>
        <dbReference type="Pfam" id="PF08541"/>
    </source>
</evidence>
<dbReference type="Gene3D" id="3.40.47.10">
    <property type="match status" value="1"/>
</dbReference>
<evidence type="ECO:0000256" key="2">
    <source>
        <dbReference type="ARBA" id="ARBA00008642"/>
    </source>
</evidence>
<dbReference type="SUPFAM" id="SSF53901">
    <property type="entry name" value="Thiolase-like"/>
    <property type="match status" value="1"/>
</dbReference>
<evidence type="ECO:0000256" key="5">
    <source>
        <dbReference type="ARBA" id="ARBA00022516"/>
    </source>
</evidence>
<dbReference type="EC" id="2.3.1.180" evidence="3"/>
<dbReference type="FunFam" id="3.40.47.10:FF:000004">
    <property type="entry name" value="3-oxoacyl-[acyl-carrier-protein] synthase 3"/>
    <property type="match status" value="1"/>
</dbReference>
<dbReference type="EMBL" id="VSSQ01006363">
    <property type="protein sequence ID" value="MPM32445.1"/>
    <property type="molecule type" value="Genomic_DNA"/>
</dbReference>
<dbReference type="GO" id="GO:0044550">
    <property type="term" value="P:secondary metabolite biosynthetic process"/>
    <property type="evidence" value="ECO:0007669"/>
    <property type="project" value="TreeGrafter"/>
</dbReference>
<keyword evidence="5" id="KW-0444">Lipid biosynthesis</keyword>
<gene>
    <name evidence="13" type="primary">fabH_42</name>
    <name evidence="13" type="ORF">SDC9_79007</name>
</gene>
<sequence length="318" mass="34172">MKPPHSIQITAVGAYAPSKVITNDEMAELVDTNDEWIKSHTGIAERHIAEKGELTSDLAYKAIEDLLRRSGRKAAEIDGIVVATATPDFPGFPSTACLLAERLGSKGPALDVSAGCTGFIYALETARALITVGTMKNALVVGAEKLSDVINWEDRNTCVLFGDGAGCVLLEAKEEGVGIQDSLLKAEAAGSASLTIDPKERHITMDGRSVYSFAVRTIGETIISLAERNNLKLTELDWIVPHQANQRIIAACAKRYGIDQDRFYLNIDRYANTSAASIPLALSEMQHKGLLKEGQSVLLVGFGAGLTYGGTLLTWHQS</sequence>
<accession>A0A644YV26</accession>
<evidence type="ECO:0000256" key="6">
    <source>
        <dbReference type="ARBA" id="ARBA00022679"/>
    </source>
</evidence>
<dbReference type="HAMAP" id="MF_01815">
    <property type="entry name" value="FabH"/>
    <property type="match status" value="1"/>
</dbReference>
<protein>
    <recommendedName>
        <fullName evidence="3">beta-ketoacyl-[acyl-carrier-protein] synthase III</fullName>
        <ecNumber evidence="3">2.3.1.180</ecNumber>
    </recommendedName>
</protein>
<dbReference type="InterPro" id="IPR004655">
    <property type="entry name" value="FabH"/>
</dbReference>
<dbReference type="AlphaFoldDB" id="A0A644YV26"/>
<dbReference type="NCBIfam" id="TIGR00747">
    <property type="entry name" value="fabH"/>
    <property type="match status" value="1"/>
</dbReference>
<dbReference type="GO" id="GO:0004315">
    <property type="term" value="F:3-oxoacyl-[acyl-carrier-protein] synthase activity"/>
    <property type="evidence" value="ECO:0007669"/>
    <property type="project" value="InterPro"/>
</dbReference>
<dbReference type="Pfam" id="PF08545">
    <property type="entry name" value="ACP_syn_III"/>
    <property type="match status" value="1"/>
</dbReference>
<evidence type="ECO:0000259" key="12">
    <source>
        <dbReference type="Pfam" id="PF08545"/>
    </source>
</evidence>
<dbReference type="PANTHER" id="PTHR34069:SF2">
    <property type="entry name" value="BETA-KETOACYL-[ACYL-CARRIER-PROTEIN] SYNTHASE III"/>
    <property type="match status" value="1"/>
</dbReference>
<dbReference type="PANTHER" id="PTHR34069">
    <property type="entry name" value="3-OXOACYL-[ACYL-CARRIER-PROTEIN] SYNTHASE 3"/>
    <property type="match status" value="1"/>
</dbReference>
<evidence type="ECO:0000256" key="1">
    <source>
        <dbReference type="ARBA" id="ARBA00005194"/>
    </source>
</evidence>
<keyword evidence="10 13" id="KW-0012">Acyltransferase</keyword>